<evidence type="ECO:0000313" key="2">
    <source>
        <dbReference type="Proteomes" id="UP000186594"/>
    </source>
</evidence>
<protein>
    <submittedName>
        <fullName evidence="1">Uncharacterized protein</fullName>
    </submittedName>
</protein>
<organism evidence="1 2">
    <name type="scientific">Neolecta irregularis (strain DAH-3)</name>
    <dbReference type="NCBI Taxonomy" id="1198029"/>
    <lineage>
        <taxon>Eukaryota</taxon>
        <taxon>Fungi</taxon>
        <taxon>Dikarya</taxon>
        <taxon>Ascomycota</taxon>
        <taxon>Taphrinomycotina</taxon>
        <taxon>Neolectales</taxon>
        <taxon>Neolectaceae</taxon>
        <taxon>Neolecta</taxon>
    </lineage>
</organism>
<reference evidence="1 2" key="1">
    <citation type="submission" date="2016-04" db="EMBL/GenBank/DDBJ databases">
        <title>Evolutionary innovation and constraint leading to complex multicellularity in the Ascomycota.</title>
        <authorList>
            <person name="Cisse O."/>
            <person name="Nguyen A."/>
            <person name="Hewitt D.A."/>
            <person name="Jedd G."/>
            <person name="Stajich J.E."/>
        </authorList>
    </citation>
    <scope>NUCLEOTIDE SEQUENCE [LARGE SCALE GENOMIC DNA]</scope>
    <source>
        <strain evidence="1 2">DAH-3</strain>
    </source>
</reference>
<dbReference type="Proteomes" id="UP000186594">
    <property type="component" value="Unassembled WGS sequence"/>
</dbReference>
<gene>
    <name evidence="1" type="ORF">NEOLI_004102</name>
</gene>
<sequence>MYLQHPVLFSILEPGGSFFSDFGLSFLYLVYCLLSIQPLQAEFQVWRSRQSHIVHSLSFLDSVFSSLVLL</sequence>
<dbReference type="AlphaFoldDB" id="A0A1U7LSJ6"/>
<comment type="caution">
    <text evidence="1">The sequence shown here is derived from an EMBL/GenBank/DDBJ whole genome shotgun (WGS) entry which is preliminary data.</text>
</comment>
<proteinExistence type="predicted"/>
<keyword evidence="2" id="KW-1185">Reference proteome</keyword>
<evidence type="ECO:0000313" key="1">
    <source>
        <dbReference type="EMBL" id="OLL25491.1"/>
    </source>
</evidence>
<accession>A0A1U7LSJ6</accession>
<name>A0A1U7LSJ6_NEOID</name>
<dbReference type="EMBL" id="LXFE01000394">
    <property type="protein sequence ID" value="OLL25491.1"/>
    <property type="molecule type" value="Genomic_DNA"/>
</dbReference>